<comment type="caution">
    <text evidence="1">The sequence shown here is derived from an EMBL/GenBank/DDBJ whole genome shotgun (WGS) entry which is preliminary data.</text>
</comment>
<proteinExistence type="predicted"/>
<dbReference type="EMBL" id="JAJCIS010000003">
    <property type="protein sequence ID" value="MCB7387206.1"/>
    <property type="molecule type" value="Genomic_DNA"/>
</dbReference>
<dbReference type="Proteomes" id="UP001299546">
    <property type="component" value="Unassembled WGS sequence"/>
</dbReference>
<name>A0ABS8DFL4_9FIRM</name>
<evidence type="ECO:0000313" key="2">
    <source>
        <dbReference type="Proteomes" id="UP001299546"/>
    </source>
</evidence>
<reference evidence="1 2" key="1">
    <citation type="submission" date="2021-10" db="EMBL/GenBank/DDBJ databases">
        <title>Collection of gut derived symbiotic bacterial strains cultured from healthy donors.</title>
        <authorList>
            <person name="Lin H."/>
            <person name="Littmann E."/>
            <person name="Kohout C."/>
            <person name="Pamer E.G."/>
        </authorList>
    </citation>
    <scope>NUCLEOTIDE SEQUENCE [LARGE SCALE GENOMIC DNA]</scope>
    <source>
        <strain evidence="1 2">DFI.1.165</strain>
    </source>
</reference>
<sequence>MGKKTYKKTDVSKAKTEKLGISSLLVLDDESDGSSFSAVHKRYFRNEKCTCPACQSQKTRTSKVVTRKFKDILTGDDGFEIIDLIFHQRYLRCDGCKSSVFPEDIDFSEKGSRFTNRLSDLLAEGTFRYSYKKVCDFYGVPASTASVGAIMRRRIQYREANQPTLSTPSTLAIVEFPYYRELYPMILGIEGKEIYCLDILVDCSEATYIKFFRMFEANKVKHIYIEPNEELRSAIAACFPTVPPCLSQECVLRHGRNAFIEIIHSDGKRFPVVHKDDKLTQNKKFITGRDVSQIKQGMSNRPRLNKAYNQFQMLLDIFDGKWEYGDLSSWTASIPDELSEFIDLIDITEFYDVEIQNSLQPEESPPTQYTAVVKGICDAISEMPHCIFDVLRARCMLTIAHDTIASDDCEKRLGIPAARFIDNIKKITENIKEEREYEL</sequence>
<dbReference type="RefSeq" id="WP_066734060.1">
    <property type="nucleotide sequence ID" value="NZ_JAJCIQ010000003.1"/>
</dbReference>
<gene>
    <name evidence="1" type="ORF">LIZ65_07880</name>
</gene>
<organism evidence="1 2">
    <name type="scientific">Bariatricus massiliensis</name>
    <dbReference type="NCBI Taxonomy" id="1745713"/>
    <lineage>
        <taxon>Bacteria</taxon>
        <taxon>Bacillati</taxon>
        <taxon>Bacillota</taxon>
        <taxon>Clostridia</taxon>
        <taxon>Lachnospirales</taxon>
        <taxon>Lachnospiraceae</taxon>
        <taxon>Bariatricus</taxon>
    </lineage>
</organism>
<keyword evidence="2" id="KW-1185">Reference proteome</keyword>
<accession>A0ABS8DFL4</accession>
<protein>
    <submittedName>
        <fullName evidence="1">Transposase</fullName>
    </submittedName>
</protein>
<evidence type="ECO:0000313" key="1">
    <source>
        <dbReference type="EMBL" id="MCB7387206.1"/>
    </source>
</evidence>